<evidence type="ECO:0000256" key="11">
    <source>
        <dbReference type="ARBA" id="ARBA00023136"/>
    </source>
</evidence>
<dbReference type="Gene3D" id="3.40.710.10">
    <property type="entry name" value="DD-peptidase/beta-lactamase superfamily"/>
    <property type="match status" value="1"/>
</dbReference>
<reference evidence="17 18" key="1">
    <citation type="submission" date="2023-07" db="EMBL/GenBank/DDBJ databases">
        <title>Genomic Encyclopedia of Type Strains, Phase IV (KMG-IV): sequencing the most valuable type-strain genomes for metagenomic binning, comparative biology and taxonomic classification.</title>
        <authorList>
            <person name="Goeker M."/>
        </authorList>
    </citation>
    <scope>NUCLEOTIDE SEQUENCE [LARGE SCALE GENOMIC DNA]</scope>
    <source>
        <strain evidence="17 18">DSM 12751</strain>
    </source>
</reference>
<dbReference type="InterPro" id="IPR001460">
    <property type="entry name" value="PCN-bd_Tpept"/>
</dbReference>
<feature type="compositionally biased region" description="Acidic residues" evidence="14">
    <location>
        <begin position="583"/>
        <end position="607"/>
    </location>
</feature>
<evidence type="ECO:0000256" key="2">
    <source>
        <dbReference type="ARBA" id="ARBA00004236"/>
    </source>
</evidence>
<dbReference type="InterPro" id="IPR050515">
    <property type="entry name" value="Beta-lactam/transpept"/>
</dbReference>
<dbReference type="Gene3D" id="3.90.1310.10">
    <property type="entry name" value="Penicillin-binding protein 2a (Domain 2)"/>
    <property type="match status" value="1"/>
</dbReference>
<keyword evidence="11" id="KW-0472">Membrane</keyword>
<keyword evidence="17" id="KW-0132">Cell division</keyword>
<evidence type="ECO:0000256" key="4">
    <source>
        <dbReference type="ARBA" id="ARBA00007171"/>
    </source>
</evidence>
<evidence type="ECO:0000256" key="8">
    <source>
        <dbReference type="ARBA" id="ARBA00022960"/>
    </source>
</evidence>
<gene>
    <name evidence="17" type="ORF">J2S11_004021</name>
</gene>
<evidence type="ECO:0000256" key="9">
    <source>
        <dbReference type="ARBA" id="ARBA00022984"/>
    </source>
</evidence>
<dbReference type="EMBL" id="JAUSTY010000023">
    <property type="protein sequence ID" value="MDQ0168091.1"/>
    <property type="molecule type" value="Genomic_DNA"/>
</dbReference>
<evidence type="ECO:0000256" key="14">
    <source>
        <dbReference type="SAM" id="MobiDB-lite"/>
    </source>
</evidence>
<dbReference type="SUPFAM" id="SSF56601">
    <property type="entry name" value="beta-lactamase/transpeptidase-like"/>
    <property type="match status" value="1"/>
</dbReference>
<keyword evidence="9" id="KW-0573">Peptidoglycan synthesis</keyword>
<dbReference type="SUPFAM" id="SSF56519">
    <property type="entry name" value="Penicillin binding protein dimerisation domain"/>
    <property type="match status" value="1"/>
</dbReference>
<evidence type="ECO:0000256" key="10">
    <source>
        <dbReference type="ARBA" id="ARBA00022989"/>
    </source>
</evidence>
<comment type="subcellular location">
    <subcellularLocation>
        <location evidence="2">Cell membrane</location>
    </subcellularLocation>
    <subcellularLocation>
        <location evidence="1">Membrane</location>
        <topology evidence="1">Single-pass membrane protein</topology>
    </subcellularLocation>
</comment>
<keyword evidence="8" id="KW-0133">Cell shape</keyword>
<dbReference type="PANTHER" id="PTHR30627">
    <property type="entry name" value="PEPTIDOGLYCAN D,D-TRANSPEPTIDASE"/>
    <property type="match status" value="1"/>
</dbReference>
<evidence type="ECO:0000313" key="18">
    <source>
        <dbReference type="Proteomes" id="UP001235840"/>
    </source>
</evidence>
<proteinExistence type="inferred from homology"/>
<keyword evidence="6" id="KW-1003">Cell membrane</keyword>
<organism evidence="17 18">
    <name type="scientific">Caldalkalibacillus horti</name>
    <dbReference type="NCBI Taxonomy" id="77523"/>
    <lineage>
        <taxon>Bacteria</taxon>
        <taxon>Bacillati</taxon>
        <taxon>Bacillota</taxon>
        <taxon>Bacilli</taxon>
        <taxon>Bacillales</taxon>
        <taxon>Bacillaceae</taxon>
        <taxon>Caldalkalibacillus</taxon>
    </lineage>
</organism>
<evidence type="ECO:0000256" key="6">
    <source>
        <dbReference type="ARBA" id="ARBA00022475"/>
    </source>
</evidence>
<dbReference type="InterPro" id="IPR012338">
    <property type="entry name" value="Beta-lactam/transpept-like"/>
</dbReference>
<evidence type="ECO:0000259" key="15">
    <source>
        <dbReference type="Pfam" id="PF00905"/>
    </source>
</evidence>
<evidence type="ECO:0000256" key="3">
    <source>
        <dbReference type="ARBA" id="ARBA00004752"/>
    </source>
</evidence>
<feature type="domain" description="Penicillin-binding protein dimerisation" evidence="16">
    <location>
        <begin position="57"/>
        <end position="225"/>
    </location>
</feature>
<name>A0ABT9W4D0_9BACI</name>
<evidence type="ECO:0000256" key="1">
    <source>
        <dbReference type="ARBA" id="ARBA00004167"/>
    </source>
</evidence>
<dbReference type="Pfam" id="PF00905">
    <property type="entry name" value="Transpeptidase"/>
    <property type="match status" value="1"/>
</dbReference>
<evidence type="ECO:0000256" key="13">
    <source>
        <dbReference type="ARBA" id="ARBA00034000"/>
    </source>
</evidence>
<keyword evidence="12" id="KW-0961">Cell wall biogenesis/degradation</keyword>
<dbReference type="EC" id="3.4.16.4" evidence="5"/>
<evidence type="ECO:0000256" key="5">
    <source>
        <dbReference type="ARBA" id="ARBA00012448"/>
    </source>
</evidence>
<comment type="catalytic activity">
    <reaction evidence="13">
        <text>Preferential cleavage: (Ac)2-L-Lys-D-Ala-|-D-Ala. Also transpeptidation of peptidyl-alanyl moieties that are N-acyl substituents of D-alanine.</text>
        <dbReference type="EC" id="3.4.16.4"/>
    </reaction>
</comment>
<feature type="region of interest" description="Disordered" evidence="14">
    <location>
        <begin position="580"/>
        <end position="607"/>
    </location>
</feature>
<protein>
    <recommendedName>
        <fullName evidence="5">serine-type D-Ala-D-Ala carboxypeptidase</fullName>
        <ecNumber evidence="5">3.4.16.4</ecNumber>
    </recommendedName>
</protein>
<dbReference type="GO" id="GO:0051301">
    <property type="term" value="P:cell division"/>
    <property type="evidence" value="ECO:0007669"/>
    <property type="project" value="UniProtKB-KW"/>
</dbReference>
<comment type="similarity">
    <text evidence="4">Belongs to the transpeptidase family.</text>
</comment>
<keyword evidence="17" id="KW-0131">Cell cycle</keyword>
<keyword evidence="7" id="KW-0812">Transmembrane</keyword>
<comment type="caution">
    <text evidence="17">The sequence shown here is derived from an EMBL/GenBank/DDBJ whole genome shotgun (WGS) entry which is preliminary data.</text>
</comment>
<feature type="domain" description="Penicillin-binding protein transpeptidase" evidence="15">
    <location>
        <begin position="270"/>
        <end position="577"/>
    </location>
</feature>
<accession>A0ABT9W4D0</accession>
<dbReference type="InterPro" id="IPR036138">
    <property type="entry name" value="PBP_dimer_sf"/>
</dbReference>
<dbReference type="Proteomes" id="UP001235840">
    <property type="component" value="Unassembled WGS sequence"/>
</dbReference>
<dbReference type="PANTHER" id="PTHR30627:SF2">
    <property type="entry name" value="PEPTIDOGLYCAN D,D-TRANSPEPTIDASE MRDA"/>
    <property type="match status" value="1"/>
</dbReference>
<comment type="pathway">
    <text evidence="3">Cell wall biogenesis; peptidoglycan biosynthesis.</text>
</comment>
<dbReference type="RefSeq" id="WP_307397561.1">
    <property type="nucleotide sequence ID" value="NZ_BAAADK010000015.1"/>
</dbReference>
<sequence length="607" mass="68148">MAKKNKSKFLSFRLNILFLLTFMLFAALIFRLGFLQIVQGEELREKSERQNVRKVSVESPRGWMMDRNGEVLVQNVPVFTVTYTESHSQTEEERKRIAEHLGGIIDMDPEDVLHEMSRASSPFSPTRIKQDLTFEQISMVEESAESLPGVDIIIDPKRQYNYDRLFSNFLGKVGPIQADQLQTYLANGYRMNEWVGTSYLELQYEEQLRGTEGTIEVAVDSQLRPIDDPITTQGQRGNDLVLTIDLKLQQKIEEVVARTIEENELVTEAYFVAMDPNTGEILGMTNDVRTIGAGRTSYAPGSVIKMATTLMGLHEGIVTPQTRINDVPIQIGNLTKRSWRNLGSVDALRALQRSSNIYMFEIGLALNSRLSTRQEAFDRAFYYFSQFGLGVKTGIDLPEEYDGYKSDSTLLGLLADFMIGQYHNYTPLQLAQYVSTIANGGNRLQPYLVKEIRRDVSNEEDGLGQIIMERKPNILNRIEMSEEHIRLVQRGMELVTEGDGTGASIFGSFPIKVAAKTGTAQTVEADGSFGNNHVTLVGYAPADDPQIAFAAVVPKSQVTQSQGQISFAQVITREILEEFFGLNDEDTDDSEDEADATNNEDENDEEE</sequence>
<keyword evidence="10" id="KW-1133">Transmembrane helix</keyword>
<keyword evidence="18" id="KW-1185">Reference proteome</keyword>
<dbReference type="InterPro" id="IPR005311">
    <property type="entry name" value="PBP_dimer"/>
</dbReference>
<dbReference type="Pfam" id="PF03717">
    <property type="entry name" value="PBP_dimer"/>
    <property type="match status" value="1"/>
</dbReference>
<evidence type="ECO:0000259" key="16">
    <source>
        <dbReference type="Pfam" id="PF03717"/>
    </source>
</evidence>
<evidence type="ECO:0000256" key="12">
    <source>
        <dbReference type="ARBA" id="ARBA00023316"/>
    </source>
</evidence>
<evidence type="ECO:0000256" key="7">
    <source>
        <dbReference type="ARBA" id="ARBA00022692"/>
    </source>
</evidence>
<evidence type="ECO:0000313" key="17">
    <source>
        <dbReference type="EMBL" id="MDQ0168091.1"/>
    </source>
</evidence>